<sequence length="65" mass="6894">MGDTYVATPLTVLPDGADTSVDDKPVGSAVDPITGLLYVGNEQRPARVRVVNPASDTRVRVLDLE</sequence>
<keyword evidence="2" id="KW-1185">Reference proteome</keyword>
<name>A0ABP8Y9S7_9ACTN</name>
<gene>
    <name evidence="1" type="ORF">GCM10023350_03340</name>
</gene>
<evidence type="ECO:0000313" key="1">
    <source>
        <dbReference type="EMBL" id="GAA4724330.1"/>
    </source>
</evidence>
<dbReference type="SUPFAM" id="SSF63825">
    <property type="entry name" value="YWTD domain"/>
    <property type="match status" value="1"/>
</dbReference>
<organism evidence="1 2">
    <name type="scientific">Nocardioides endophyticus</name>
    <dbReference type="NCBI Taxonomy" id="1353775"/>
    <lineage>
        <taxon>Bacteria</taxon>
        <taxon>Bacillati</taxon>
        <taxon>Actinomycetota</taxon>
        <taxon>Actinomycetes</taxon>
        <taxon>Propionibacteriales</taxon>
        <taxon>Nocardioidaceae</taxon>
        <taxon>Nocardioides</taxon>
    </lineage>
</organism>
<dbReference type="Proteomes" id="UP001499882">
    <property type="component" value="Unassembled WGS sequence"/>
</dbReference>
<evidence type="ECO:0000313" key="2">
    <source>
        <dbReference type="Proteomes" id="UP001499882"/>
    </source>
</evidence>
<dbReference type="RefSeq" id="WP_345524793.1">
    <property type="nucleotide sequence ID" value="NZ_BAABKN010000004.1"/>
</dbReference>
<protein>
    <submittedName>
        <fullName evidence="1">Uncharacterized protein</fullName>
    </submittedName>
</protein>
<accession>A0ABP8Y9S7</accession>
<dbReference type="EMBL" id="BAABKN010000004">
    <property type="protein sequence ID" value="GAA4724330.1"/>
    <property type="molecule type" value="Genomic_DNA"/>
</dbReference>
<comment type="caution">
    <text evidence="1">The sequence shown here is derived from an EMBL/GenBank/DDBJ whole genome shotgun (WGS) entry which is preliminary data.</text>
</comment>
<proteinExistence type="predicted"/>
<reference evidence="2" key="1">
    <citation type="journal article" date="2019" name="Int. J. Syst. Evol. Microbiol.">
        <title>The Global Catalogue of Microorganisms (GCM) 10K type strain sequencing project: providing services to taxonomists for standard genome sequencing and annotation.</title>
        <authorList>
            <consortium name="The Broad Institute Genomics Platform"/>
            <consortium name="The Broad Institute Genome Sequencing Center for Infectious Disease"/>
            <person name="Wu L."/>
            <person name="Ma J."/>
        </authorList>
    </citation>
    <scope>NUCLEOTIDE SEQUENCE [LARGE SCALE GENOMIC DNA]</scope>
    <source>
        <strain evidence="2">JCM 18532</strain>
    </source>
</reference>